<dbReference type="InterPro" id="IPR002575">
    <property type="entry name" value="Aminoglycoside_PTrfase"/>
</dbReference>
<reference evidence="7" key="1">
    <citation type="submission" date="2021-10" db="EMBL/GenBank/DDBJ databases">
        <title>Tropical sea cucumber genome reveals ecological adaptation and Cuvierian tubules defense mechanism.</title>
        <authorList>
            <person name="Chen T."/>
        </authorList>
    </citation>
    <scope>NUCLEOTIDE SEQUENCE</scope>
    <source>
        <strain evidence="7">Nanhai2018</strain>
        <tissue evidence="7">Muscle</tissue>
    </source>
</reference>
<dbReference type="OrthoDB" id="2461at2759"/>
<dbReference type="PANTHER" id="PTHR34273">
    <property type="entry name" value="METHYLTHIORIBOSE KINASE"/>
    <property type="match status" value="1"/>
</dbReference>
<dbReference type="EMBL" id="JAIZAY010000017">
    <property type="protein sequence ID" value="KAJ8026226.1"/>
    <property type="molecule type" value="Genomic_DNA"/>
</dbReference>
<proteinExistence type="inferred from homology"/>
<protein>
    <submittedName>
        <fullName evidence="7">Methylthioribose kinase</fullName>
    </submittedName>
</protein>
<dbReference type="Gene3D" id="3.90.1200.10">
    <property type="match status" value="1"/>
</dbReference>
<dbReference type="AlphaFoldDB" id="A0A9Q1BFX2"/>
<dbReference type="PANTHER" id="PTHR34273:SF2">
    <property type="entry name" value="METHYLTHIORIBOSE KINASE"/>
    <property type="match status" value="1"/>
</dbReference>
<accession>A0A9Q1BFX2</accession>
<sequence length="400" mass="46204">MRLLTKKESLRVWMDYEKLSYCLKDNAELPDTLRFIKTDKLDFSEVGDGDLNYVIRVSSKENSGKSVILKYAPPYIKALGPEYPLDPCRNKVEHRALTKFNEICPGSVPRTLYCSEKEHYAIMEDLRGYKVLRMDMINGVLDLDTVHNIVDSILKLHQNSHKRRLSPEEFTEMRENFRNEVMVNVSDEYIFRRPWLQNDPTNTWSTEIKKHLHLVYSNEALLQNVKELREKFLSQAECLIHGDLHTGSIMTKGKHAKMIDVEFAYVGPAAFDIGMLLANFVLSFYAHCHYPLEGAPNFREIVKEAILETGKFDDDFTHYFEGMSSWMNTKEFEVLLEETAGFAGCELLSRIIGTTRLPECEGRPLTEVTCLHMGLKLITRQKKVKTVKDLISTLVNEFKS</sequence>
<keyword evidence="2" id="KW-0808">Transferase</keyword>
<feature type="domain" description="Aminoglycoside phosphotransferase" evidence="6">
    <location>
        <begin position="94"/>
        <end position="280"/>
    </location>
</feature>
<evidence type="ECO:0000256" key="2">
    <source>
        <dbReference type="ARBA" id="ARBA00022679"/>
    </source>
</evidence>
<dbReference type="InterPro" id="IPR011009">
    <property type="entry name" value="Kinase-like_dom_sf"/>
</dbReference>
<dbReference type="Gene3D" id="3.30.200.20">
    <property type="entry name" value="Phosphorylase Kinase, domain 1"/>
    <property type="match status" value="1"/>
</dbReference>
<dbReference type="Proteomes" id="UP001152320">
    <property type="component" value="Chromosome 17"/>
</dbReference>
<evidence type="ECO:0000256" key="4">
    <source>
        <dbReference type="ARBA" id="ARBA00022777"/>
    </source>
</evidence>
<gene>
    <name evidence="7" type="ORF">HOLleu_34019</name>
</gene>
<evidence type="ECO:0000259" key="6">
    <source>
        <dbReference type="Pfam" id="PF01636"/>
    </source>
</evidence>
<comment type="caution">
    <text evidence="7">The sequence shown here is derived from an EMBL/GenBank/DDBJ whole genome shotgun (WGS) entry which is preliminary data.</text>
</comment>
<comment type="similarity">
    <text evidence="1">Belongs to the methylthioribose kinase family.</text>
</comment>
<organism evidence="7 8">
    <name type="scientific">Holothuria leucospilota</name>
    <name type="common">Black long sea cucumber</name>
    <name type="synonym">Mertensiothuria leucospilota</name>
    <dbReference type="NCBI Taxonomy" id="206669"/>
    <lineage>
        <taxon>Eukaryota</taxon>
        <taxon>Metazoa</taxon>
        <taxon>Echinodermata</taxon>
        <taxon>Eleutherozoa</taxon>
        <taxon>Echinozoa</taxon>
        <taxon>Holothuroidea</taxon>
        <taxon>Aspidochirotacea</taxon>
        <taxon>Aspidochirotida</taxon>
        <taxon>Holothuriidae</taxon>
        <taxon>Holothuria</taxon>
    </lineage>
</organism>
<keyword evidence="5" id="KW-0067">ATP-binding</keyword>
<keyword evidence="3" id="KW-0547">Nucleotide-binding</keyword>
<evidence type="ECO:0000313" key="7">
    <source>
        <dbReference type="EMBL" id="KAJ8026226.1"/>
    </source>
</evidence>
<name>A0A9Q1BFX2_HOLLE</name>
<evidence type="ECO:0000256" key="1">
    <source>
        <dbReference type="ARBA" id="ARBA00010165"/>
    </source>
</evidence>
<evidence type="ECO:0000313" key="8">
    <source>
        <dbReference type="Proteomes" id="UP001152320"/>
    </source>
</evidence>
<dbReference type="GO" id="GO:0016301">
    <property type="term" value="F:kinase activity"/>
    <property type="evidence" value="ECO:0007669"/>
    <property type="project" value="UniProtKB-KW"/>
</dbReference>
<dbReference type="GO" id="GO:0005524">
    <property type="term" value="F:ATP binding"/>
    <property type="evidence" value="ECO:0007669"/>
    <property type="project" value="UniProtKB-KW"/>
</dbReference>
<keyword evidence="8" id="KW-1185">Reference proteome</keyword>
<evidence type="ECO:0000256" key="3">
    <source>
        <dbReference type="ARBA" id="ARBA00022741"/>
    </source>
</evidence>
<dbReference type="Pfam" id="PF01636">
    <property type="entry name" value="APH"/>
    <property type="match status" value="1"/>
</dbReference>
<evidence type="ECO:0000256" key="5">
    <source>
        <dbReference type="ARBA" id="ARBA00022840"/>
    </source>
</evidence>
<dbReference type="SUPFAM" id="SSF56112">
    <property type="entry name" value="Protein kinase-like (PK-like)"/>
    <property type="match status" value="1"/>
</dbReference>
<keyword evidence="4 7" id="KW-0418">Kinase</keyword>